<comment type="caution">
    <text evidence="2">The sequence shown here is derived from an EMBL/GenBank/DDBJ whole genome shotgun (WGS) entry which is preliminary data.</text>
</comment>
<evidence type="ECO:0000313" key="2">
    <source>
        <dbReference type="EMBL" id="POF32719.1"/>
    </source>
</evidence>
<feature type="region of interest" description="Disordered" evidence="1">
    <location>
        <begin position="289"/>
        <end position="319"/>
    </location>
</feature>
<dbReference type="EMBL" id="PPCN01000002">
    <property type="protein sequence ID" value="POF32719.1"/>
    <property type="molecule type" value="Genomic_DNA"/>
</dbReference>
<feature type="compositionally biased region" description="Basic and acidic residues" evidence="1">
    <location>
        <begin position="295"/>
        <end position="308"/>
    </location>
</feature>
<dbReference type="Proteomes" id="UP000236959">
    <property type="component" value="Unassembled WGS sequence"/>
</dbReference>
<reference evidence="2 3" key="1">
    <citation type="submission" date="2018-01" db="EMBL/GenBank/DDBJ databases">
        <title>Genomic Encyclopedia of Archaeal and Bacterial Type Strains, Phase II (KMG-II): from individual species to whole genera.</title>
        <authorList>
            <person name="Goeker M."/>
        </authorList>
    </citation>
    <scope>NUCLEOTIDE SEQUENCE [LARGE SCALE GENOMIC DNA]</scope>
    <source>
        <strain evidence="2 3">DSM 17023</strain>
    </source>
</reference>
<dbReference type="AlphaFoldDB" id="A0A2S3UZ27"/>
<protein>
    <submittedName>
        <fullName evidence="2">Uncharacterized protein</fullName>
    </submittedName>
</protein>
<accession>A0A2S3UZ27</accession>
<gene>
    <name evidence="2" type="ORF">CLV41_102123</name>
</gene>
<keyword evidence="3" id="KW-1185">Reference proteome</keyword>
<dbReference type="OrthoDB" id="1488843at2"/>
<sequence>MAINLYGKWRLEVVKAIHNWENRYVIDGASSGGGTFDGVVGPAKVIDGVHWQLRAEYRENAGEPWAESDMMIDAAPDRIDIRATIGAEDPLPQLDFEDIEWDARWQGDTLFDIPVRPFAVRILDLGQMPDGIFETAIGVYYMGVRVENHWGLAFGPDHAIDITPQSRAQLTARGIDVIDSFTQRELDMLGQKLSGTGISLEGLEPDRSRVFYFKIDVREASPRKHDITFSVTNRAGMADPGDPRRFKTKQIFVSSSYIDETTGQIVSEVQEGEIRVQLREVAIDRVTAKKKRRRLDGSDGKGGGEKPRRGGRRRNPGARDLRRALEALLKGKDIDPCLIQKLLTCYCSCRDLPGFPGGGGYDPTDPWGGGRDPRFPGDGKWQYPPFLAFPTKFDYTVTPSEPFDGQYGPLPYDDPWWKVLLIIIAVILLIAGMIAEAADIAYQDEDNVIGTLGAFQQDDIDAALCVIDTDRALAMNTVLDAQGDEDFLNPLTALNGMVTAVTGNVMTHAEVSNLLVLPIDDPQRKVFKSGATTGFTHGIISGLSPTGHSEAAWSIDQLQITRDPAFDEPTSQKGDSGSVWIHTETLRPVGLHHSGAADGSGNFSIASLLEDVQRILNITI</sequence>
<organism evidence="2 3">
    <name type="scientific">Roseibium marinum</name>
    <dbReference type="NCBI Taxonomy" id="281252"/>
    <lineage>
        <taxon>Bacteria</taxon>
        <taxon>Pseudomonadati</taxon>
        <taxon>Pseudomonadota</taxon>
        <taxon>Alphaproteobacteria</taxon>
        <taxon>Hyphomicrobiales</taxon>
        <taxon>Stappiaceae</taxon>
        <taxon>Roseibium</taxon>
    </lineage>
</organism>
<name>A0A2S3UZ27_9HYPH</name>
<evidence type="ECO:0000313" key="3">
    <source>
        <dbReference type="Proteomes" id="UP000236959"/>
    </source>
</evidence>
<dbReference type="RefSeq" id="WP_103221718.1">
    <property type="nucleotide sequence ID" value="NZ_PPCN01000002.1"/>
</dbReference>
<proteinExistence type="predicted"/>
<evidence type="ECO:0000256" key="1">
    <source>
        <dbReference type="SAM" id="MobiDB-lite"/>
    </source>
</evidence>